<dbReference type="InterPro" id="IPR050982">
    <property type="entry name" value="Auxin_biosynth/cation_transpt"/>
</dbReference>
<keyword evidence="5" id="KW-0614">Plasmid</keyword>
<evidence type="ECO:0000313" key="6">
    <source>
        <dbReference type="Proteomes" id="UP000186108"/>
    </source>
</evidence>
<keyword evidence="2" id="KW-0285">Flavoprotein</keyword>
<evidence type="ECO:0000256" key="2">
    <source>
        <dbReference type="ARBA" id="ARBA00022630"/>
    </source>
</evidence>
<dbReference type="GO" id="GO:0050661">
    <property type="term" value="F:NADP binding"/>
    <property type="evidence" value="ECO:0007669"/>
    <property type="project" value="InterPro"/>
</dbReference>
<keyword evidence="5" id="KW-0503">Monooxygenase</keyword>
<name>A0A1B1KHC7_RHOOP</name>
<dbReference type="Proteomes" id="UP000186108">
    <property type="component" value="Plasmid pR1CP1"/>
</dbReference>
<keyword evidence="3" id="KW-0274">FAD</keyword>
<dbReference type="SUPFAM" id="SSF51905">
    <property type="entry name" value="FAD/NAD(P)-binding domain"/>
    <property type="match status" value="2"/>
</dbReference>
<dbReference type="PANTHER" id="PTHR43539">
    <property type="entry name" value="FLAVIN-BINDING MONOOXYGENASE-LIKE PROTEIN (AFU_ORTHOLOGUE AFUA_4G09220)"/>
    <property type="match status" value="1"/>
</dbReference>
<proteinExistence type="inferred from homology"/>
<sequence length="615" mass="69087">MKENDSVIERAISVSIVLTQNTRQNEELPDPETAASEWMEKFNHALRSADVISLRKLMLSDSWWRDILAFTWDFHTFQGSEQISQSLVQYCKPTSLVDELSISPNSTTFEPGIGGDDDIIQAFIQYRSTNSWGRGLLRLRRDPDDGGVWKAWTLLTQMEGLTDHPESVGSRRPTGVLHGANPERVPWLQQRRKAAEFAESEPDVVVIGAGQGGLALAARLGRLGVNTLLLDQHDRVGDTWRERYDFLDLHSPAYFDHLPYLPFPDSWPTYSSKDRLADWLELYSVAMELNVWTSTRVVSESTYDSITKRWSVHIERPDGSRRTLQPRHLVLATGMSGAPLMPTIPGIESFTGEAIHSHQYTSGCAYKNKSAIVVGTGNSGHDIAQDLWEQGVSEVTLVQRSGTYVCSIDKGFGYYLEGLYDHTGPSVEDADLIQASNPYFLVGQLHREATRHIAENLDRDLLDGLRKVGFLLEFGEDYERGLFHNYLTRGGGYYVDVGASGLIASQEIKLRTGVQISRFDSDHVEFNDGTRMEADLVVFATGYKGMIDTARSLISSEHLNNCSKVWGLDDEGEIRGMWRPSGQEHLWFMGGNLNQARQYSKFLALLIKASEIELI</sequence>
<evidence type="ECO:0000256" key="3">
    <source>
        <dbReference type="ARBA" id="ARBA00022827"/>
    </source>
</evidence>
<reference evidence="5 6" key="1">
    <citation type="submission" date="2014-07" db="EMBL/GenBank/DDBJ databases">
        <authorList>
            <person name="Zhang J.E."/>
            <person name="Yang H."/>
            <person name="Guo J."/>
            <person name="Deng Z."/>
            <person name="Luo H."/>
            <person name="Luo M."/>
            <person name="Zhao B."/>
        </authorList>
    </citation>
    <scope>NUCLEOTIDE SEQUENCE [LARGE SCALE GENOMIC DNA]</scope>
    <source>
        <strain evidence="5 6">1CP</strain>
        <plasmid evidence="6">Plasmid pr1cp1</plasmid>
    </source>
</reference>
<protein>
    <submittedName>
        <fullName evidence="5">Dimethylaniline monooxygenase</fullName>
    </submittedName>
</protein>
<dbReference type="PRINTS" id="PR00411">
    <property type="entry name" value="PNDRDTASEI"/>
</dbReference>
<dbReference type="Gene3D" id="3.50.50.60">
    <property type="entry name" value="FAD/NAD(P)-binding domain"/>
    <property type="match status" value="2"/>
</dbReference>
<dbReference type="PANTHER" id="PTHR43539:SF68">
    <property type="entry name" value="FLAVIN-BINDING MONOOXYGENASE-LIKE PROTEIN (AFU_ORTHOLOGUE AFUA_4G09220)"/>
    <property type="match status" value="1"/>
</dbReference>
<evidence type="ECO:0000256" key="1">
    <source>
        <dbReference type="ARBA" id="ARBA00010139"/>
    </source>
</evidence>
<dbReference type="GO" id="GO:0050660">
    <property type="term" value="F:flavin adenine dinucleotide binding"/>
    <property type="evidence" value="ECO:0007669"/>
    <property type="project" value="InterPro"/>
</dbReference>
<evidence type="ECO:0000256" key="4">
    <source>
        <dbReference type="ARBA" id="ARBA00023002"/>
    </source>
</evidence>
<dbReference type="InterPro" id="IPR020946">
    <property type="entry name" value="Flavin_mOase-like"/>
</dbReference>
<organism evidence="5 6">
    <name type="scientific">Rhodococcus opacus</name>
    <name type="common">Nocardia opaca</name>
    <dbReference type="NCBI Taxonomy" id="37919"/>
    <lineage>
        <taxon>Bacteria</taxon>
        <taxon>Bacillati</taxon>
        <taxon>Actinomycetota</taxon>
        <taxon>Actinomycetes</taxon>
        <taxon>Mycobacteriales</taxon>
        <taxon>Nocardiaceae</taxon>
        <taxon>Rhodococcus</taxon>
    </lineage>
</organism>
<dbReference type="PATRIC" id="fig|37919.13.peg.7776"/>
<dbReference type="Pfam" id="PF13450">
    <property type="entry name" value="NAD_binding_8"/>
    <property type="match status" value="1"/>
</dbReference>
<gene>
    <name evidence="5" type="ORF">R1CP_36910</name>
</gene>
<dbReference type="Pfam" id="PF00743">
    <property type="entry name" value="FMO-like"/>
    <property type="match status" value="1"/>
</dbReference>
<dbReference type="GO" id="GO:0004499">
    <property type="term" value="F:N,N-dimethylaniline monooxygenase activity"/>
    <property type="evidence" value="ECO:0007669"/>
    <property type="project" value="InterPro"/>
</dbReference>
<dbReference type="InterPro" id="IPR036188">
    <property type="entry name" value="FAD/NAD-bd_sf"/>
</dbReference>
<dbReference type="AlphaFoldDB" id="A0A1B1KHC7"/>
<dbReference type="EMBL" id="CP009112">
    <property type="protein sequence ID" value="ANS31988.1"/>
    <property type="molecule type" value="Genomic_DNA"/>
</dbReference>
<evidence type="ECO:0000313" key="5">
    <source>
        <dbReference type="EMBL" id="ANS31988.1"/>
    </source>
</evidence>
<geneLocation type="plasmid" evidence="6">
    <name>pr1cp1</name>
</geneLocation>
<keyword evidence="4" id="KW-0560">Oxidoreductase</keyword>
<accession>A0A1B1KHC7</accession>
<comment type="similarity">
    <text evidence="1">Belongs to the FAD-binding monooxygenase family.</text>
</comment>